<organism evidence="2 3">
    <name type="scientific">Heligmosomoides polygyrus</name>
    <name type="common">Parasitic roundworm</name>
    <dbReference type="NCBI Taxonomy" id="6339"/>
    <lineage>
        <taxon>Eukaryota</taxon>
        <taxon>Metazoa</taxon>
        <taxon>Ecdysozoa</taxon>
        <taxon>Nematoda</taxon>
        <taxon>Chromadorea</taxon>
        <taxon>Rhabditida</taxon>
        <taxon>Rhabditina</taxon>
        <taxon>Rhabditomorpha</taxon>
        <taxon>Strongyloidea</taxon>
        <taxon>Heligmosomidae</taxon>
        <taxon>Heligmosomoides</taxon>
    </lineage>
</organism>
<feature type="region of interest" description="Disordered" evidence="1">
    <location>
        <begin position="114"/>
        <end position="226"/>
    </location>
</feature>
<evidence type="ECO:0000256" key="1">
    <source>
        <dbReference type="SAM" id="MobiDB-lite"/>
    </source>
</evidence>
<proteinExistence type="predicted"/>
<dbReference type="Proteomes" id="UP000050761">
    <property type="component" value="Unassembled WGS sequence"/>
</dbReference>
<evidence type="ECO:0000313" key="3">
    <source>
        <dbReference type="WBParaSite" id="HPBE_0000291401-mRNA-1"/>
    </source>
</evidence>
<dbReference type="WBParaSite" id="HPBE_0000291401-mRNA-1">
    <property type="protein sequence ID" value="HPBE_0000291401-mRNA-1"/>
    <property type="gene ID" value="HPBE_0000291401"/>
</dbReference>
<feature type="compositionally biased region" description="Polar residues" evidence="1">
    <location>
        <begin position="166"/>
        <end position="175"/>
    </location>
</feature>
<dbReference type="AlphaFoldDB" id="A0A183F9S2"/>
<name>A0A183F9S2_HELPZ</name>
<feature type="compositionally biased region" description="Basic and acidic residues" evidence="1">
    <location>
        <begin position="194"/>
        <end position="207"/>
    </location>
</feature>
<protein>
    <submittedName>
        <fullName evidence="3">Flocculation protein FLO11-like</fullName>
    </submittedName>
</protein>
<sequence length="226" mass="24814">LLLKIYEDATTPQKLPSPVQAPVSLKGMRSSTIILNEVVPMGTSSHYVFWNDITFSGIFSKRKLHSFSLLSSGNISASRSPAPVTQLRPPMEISKVKKVTGIMNNVPTTYASRKPLVSQATIPPRRKTSTPPQSISREAAATQQSRRPRQAVVKRAITTDEGREAASNQVSTSSRPRLIKTGSVPQSSNLPRMDVVEKPRPLRKASDSTRPMGHPSTRVAPRPKWV</sequence>
<accession>A0A183F9S2</accession>
<reference evidence="3" key="1">
    <citation type="submission" date="2019-09" db="UniProtKB">
        <authorList>
            <consortium name="WormBaseParasite"/>
        </authorList>
    </citation>
    <scope>IDENTIFICATION</scope>
</reference>
<feature type="compositionally biased region" description="Polar residues" evidence="1">
    <location>
        <begin position="129"/>
        <end position="145"/>
    </location>
</feature>
<evidence type="ECO:0000313" key="2">
    <source>
        <dbReference type="Proteomes" id="UP000050761"/>
    </source>
</evidence>
<keyword evidence="2" id="KW-1185">Reference proteome</keyword>